<dbReference type="PANTHER" id="PTHR47843">
    <property type="entry name" value="BTB DOMAIN-CONTAINING PROTEIN-RELATED"/>
    <property type="match status" value="1"/>
</dbReference>
<reference evidence="2 3" key="1">
    <citation type="submission" date="2016-04" db="EMBL/GenBank/DDBJ databases">
        <title>A degradative enzymes factory behind the ericoid mycorrhizal symbiosis.</title>
        <authorList>
            <consortium name="DOE Joint Genome Institute"/>
            <person name="Martino E."/>
            <person name="Morin E."/>
            <person name="Grelet G."/>
            <person name="Kuo A."/>
            <person name="Kohler A."/>
            <person name="Daghino S."/>
            <person name="Barry K."/>
            <person name="Choi C."/>
            <person name="Cichocki N."/>
            <person name="Clum A."/>
            <person name="Copeland A."/>
            <person name="Hainaut M."/>
            <person name="Haridas S."/>
            <person name="Labutti K."/>
            <person name="Lindquist E."/>
            <person name="Lipzen A."/>
            <person name="Khouja H.-R."/>
            <person name="Murat C."/>
            <person name="Ohm R."/>
            <person name="Olson A."/>
            <person name="Spatafora J."/>
            <person name="Veneault-Fourrey C."/>
            <person name="Henrissat B."/>
            <person name="Grigoriev I."/>
            <person name="Martin F."/>
            <person name="Perotto S."/>
        </authorList>
    </citation>
    <scope>NUCLEOTIDE SEQUENCE [LARGE SCALE GENOMIC DNA]</scope>
    <source>
        <strain evidence="2 3">E</strain>
    </source>
</reference>
<evidence type="ECO:0000313" key="3">
    <source>
        <dbReference type="Proteomes" id="UP000235371"/>
    </source>
</evidence>
<dbReference type="Proteomes" id="UP000235371">
    <property type="component" value="Unassembled WGS sequence"/>
</dbReference>
<evidence type="ECO:0000313" key="2">
    <source>
        <dbReference type="EMBL" id="PMD52271.1"/>
    </source>
</evidence>
<feature type="domain" description="BTB" evidence="1">
    <location>
        <begin position="21"/>
        <end position="90"/>
    </location>
</feature>
<organism evidence="2 3">
    <name type="scientific">Hyaloscypha bicolor E</name>
    <dbReference type="NCBI Taxonomy" id="1095630"/>
    <lineage>
        <taxon>Eukaryota</taxon>
        <taxon>Fungi</taxon>
        <taxon>Dikarya</taxon>
        <taxon>Ascomycota</taxon>
        <taxon>Pezizomycotina</taxon>
        <taxon>Leotiomycetes</taxon>
        <taxon>Helotiales</taxon>
        <taxon>Hyaloscyphaceae</taxon>
        <taxon>Hyaloscypha</taxon>
        <taxon>Hyaloscypha bicolor</taxon>
    </lineage>
</organism>
<dbReference type="PROSITE" id="PS50097">
    <property type="entry name" value="BTB"/>
    <property type="match status" value="1"/>
</dbReference>
<sequence>MASEAPPVTTPVALEPNLGNKMVTIYVGPKRKEFTIHKELICGSADYFEKAFNGKFKEGREGIMYLPEDNPGAFSFFVDWLYRSSLPAGHPQSYLVNLYHLWIFATKIFLTKLADDVMDRIQDTCKKYNQFISDELLKEIWGLTETDSMLRTWAFDLKMYQMFENKKRSEDGGDTFYFSEDNRCKDFSLRL</sequence>
<dbReference type="Gene3D" id="3.30.710.10">
    <property type="entry name" value="Potassium Channel Kv1.1, Chain A"/>
    <property type="match status" value="1"/>
</dbReference>
<dbReference type="GeneID" id="36592201"/>
<dbReference type="RefSeq" id="XP_024729175.1">
    <property type="nucleotide sequence ID" value="XM_024884124.1"/>
</dbReference>
<dbReference type="InParanoid" id="A0A2J6SNB2"/>
<dbReference type="InterPro" id="IPR000210">
    <property type="entry name" value="BTB/POZ_dom"/>
</dbReference>
<name>A0A2J6SNB2_9HELO</name>
<evidence type="ECO:0000259" key="1">
    <source>
        <dbReference type="PROSITE" id="PS50097"/>
    </source>
</evidence>
<dbReference type="InterPro" id="IPR011333">
    <property type="entry name" value="SKP1/BTB/POZ_sf"/>
</dbReference>
<dbReference type="CDD" id="cd18186">
    <property type="entry name" value="BTB_POZ_ZBTB_KLHL-like"/>
    <property type="match status" value="1"/>
</dbReference>
<gene>
    <name evidence="2" type="ORF">K444DRAFT_637454</name>
</gene>
<dbReference type="OrthoDB" id="6359816at2759"/>
<proteinExistence type="predicted"/>
<dbReference type="EMBL" id="KZ613912">
    <property type="protein sequence ID" value="PMD52271.1"/>
    <property type="molecule type" value="Genomic_DNA"/>
</dbReference>
<dbReference type="SUPFAM" id="SSF54695">
    <property type="entry name" value="POZ domain"/>
    <property type="match status" value="1"/>
</dbReference>
<dbReference type="STRING" id="1095630.A0A2J6SNB2"/>
<dbReference type="Pfam" id="PF00651">
    <property type="entry name" value="BTB"/>
    <property type="match status" value="1"/>
</dbReference>
<keyword evidence="3" id="KW-1185">Reference proteome</keyword>
<dbReference type="AlphaFoldDB" id="A0A2J6SNB2"/>
<protein>
    <recommendedName>
        <fullName evidence="1">BTB domain-containing protein</fullName>
    </recommendedName>
</protein>
<accession>A0A2J6SNB2</accession>